<feature type="domain" description="GST N-terminal" evidence="1">
    <location>
        <begin position="44"/>
        <end position="132"/>
    </location>
</feature>
<dbReference type="InterPro" id="IPR004045">
    <property type="entry name" value="Glutathione_S-Trfase_N"/>
</dbReference>
<proteinExistence type="predicted"/>
<organism evidence="3">
    <name type="scientific">Percolomonas cosmopolitus</name>
    <dbReference type="NCBI Taxonomy" id="63605"/>
    <lineage>
        <taxon>Eukaryota</taxon>
        <taxon>Discoba</taxon>
        <taxon>Heterolobosea</taxon>
        <taxon>Tetramitia</taxon>
        <taxon>Eutetramitia</taxon>
        <taxon>Percolomonadidae</taxon>
        <taxon>Percolomonas</taxon>
    </lineage>
</organism>
<dbReference type="SUPFAM" id="SSF52833">
    <property type="entry name" value="Thioredoxin-like"/>
    <property type="match status" value="1"/>
</dbReference>
<evidence type="ECO:0000259" key="1">
    <source>
        <dbReference type="PROSITE" id="PS50404"/>
    </source>
</evidence>
<dbReference type="InterPro" id="IPR010987">
    <property type="entry name" value="Glutathione-S-Trfase_C-like"/>
</dbReference>
<dbReference type="InterPro" id="IPR036282">
    <property type="entry name" value="Glutathione-S-Trfase_C_sf"/>
</dbReference>
<evidence type="ECO:0000259" key="2">
    <source>
        <dbReference type="PROSITE" id="PS50405"/>
    </source>
</evidence>
<accession>A0A7S1PHD4</accession>
<evidence type="ECO:0000313" key="3">
    <source>
        <dbReference type="EMBL" id="CAD9082059.1"/>
    </source>
</evidence>
<dbReference type="Gene3D" id="1.20.1050.10">
    <property type="match status" value="1"/>
</dbReference>
<dbReference type="PROSITE" id="PS50404">
    <property type="entry name" value="GST_NTER"/>
    <property type="match status" value="1"/>
</dbReference>
<dbReference type="Pfam" id="PF13409">
    <property type="entry name" value="GST_N_2"/>
    <property type="match status" value="1"/>
</dbReference>
<dbReference type="Gene3D" id="3.40.30.10">
    <property type="entry name" value="Glutaredoxin"/>
    <property type="match status" value="1"/>
</dbReference>
<gene>
    <name evidence="3" type="ORF">PCOS0759_LOCUS5299</name>
</gene>
<dbReference type="GO" id="GO:0004364">
    <property type="term" value="F:glutathione transferase activity"/>
    <property type="evidence" value="ECO:0007669"/>
    <property type="project" value="TreeGrafter"/>
</dbReference>
<feature type="domain" description="GST C-terminal" evidence="2">
    <location>
        <begin position="154"/>
        <end position="319"/>
    </location>
</feature>
<evidence type="ECO:0008006" key="4">
    <source>
        <dbReference type="Google" id="ProtNLM"/>
    </source>
</evidence>
<dbReference type="PANTHER" id="PTHR42673:SF4">
    <property type="entry name" value="MALEYLACETOACETATE ISOMERASE"/>
    <property type="match status" value="1"/>
</dbReference>
<dbReference type="GO" id="GO:0006559">
    <property type="term" value="P:L-phenylalanine catabolic process"/>
    <property type="evidence" value="ECO:0007669"/>
    <property type="project" value="TreeGrafter"/>
</dbReference>
<dbReference type="AlphaFoldDB" id="A0A7S1PHD4"/>
<dbReference type="GO" id="GO:0006749">
    <property type="term" value="P:glutathione metabolic process"/>
    <property type="evidence" value="ECO:0007669"/>
    <property type="project" value="TreeGrafter"/>
</dbReference>
<dbReference type="EMBL" id="HBGD01006387">
    <property type="protein sequence ID" value="CAD9082059.1"/>
    <property type="molecule type" value="Transcribed_RNA"/>
</dbReference>
<sequence length="319" mass="36729">MSLFPHSLRCKAFHKQSWMPFRGSSSFTAACLHSTSYSTAAKPQSFLLSSFPPSTCSWRLRATLHHFQLNFTTQNVDLLKKRENDTEEYREKWNKMGTVPVLVVREMGGKERRISQSMAAMELLNTLMEGSSHQAHQQLILPSLNDKSLRSDMVPLLQALIVEFAEVINSGMQPMQNTKVLRMVKDSFKAQQGSEHSDPKNLSKELDDRVKREWTEVHLRKGCSKLEHMLRDNRGNESFYEEIPREDQDALAPFYCIGRRLSIADLCFVPQIYAVATRTSIDLAKEFPMVWQTYEKLQGLACFVETDPDHAAKREEYVF</sequence>
<dbReference type="InterPro" id="IPR036249">
    <property type="entry name" value="Thioredoxin-like_sf"/>
</dbReference>
<dbReference type="PROSITE" id="PS50405">
    <property type="entry name" value="GST_CTER"/>
    <property type="match status" value="1"/>
</dbReference>
<reference evidence="3" key="1">
    <citation type="submission" date="2021-01" db="EMBL/GenBank/DDBJ databases">
        <authorList>
            <person name="Corre E."/>
            <person name="Pelletier E."/>
            <person name="Niang G."/>
            <person name="Scheremetjew M."/>
            <person name="Finn R."/>
            <person name="Kale V."/>
            <person name="Holt S."/>
            <person name="Cochrane G."/>
            <person name="Meng A."/>
            <person name="Brown T."/>
            <person name="Cohen L."/>
        </authorList>
    </citation>
    <scope>NUCLEOTIDE SEQUENCE</scope>
    <source>
        <strain evidence="3">WS</strain>
    </source>
</reference>
<name>A0A7S1PHD4_9EUKA</name>
<dbReference type="SUPFAM" id="SSF47616">
    <property type="entry name" value="GST C-terminal domain-like"/>
    <property type="match status" value="1"/>
</dbReference>
<dbReference type="GO" id="GO:0016034">
    <property type="term" value="F:maleylacetoacetate isomerase activity"/>
    <property type="evidence" value="ECO:0007669"/>
    <property type="project" value="TreeGrafter"/>
</dbReference>
<dbReference type="PANTHER" id="PTHR42673">
    <property type="entry name" value="MALEYLACETOACETATE ISOMERASE"/>
    <property type="match status" value="1"/>
</dbReference>
<protein>
    <recommendedName>
        <fullName evidence="4">Glutathione transferase</fullName>
    </recommendedName>
</protein>